<evidence type="ECO:0000256" key="3">
    <source>
        <dbReference type="SAM" id="MobiDB-lite"/>
    </source>
</evidence>
<dbReference type="EMBL" id="DP000238">
    <property type="protein sequence ID" value="ABK77587.1"/>
    <property type="molecule type" value="Genomic_DNA"/>
</dbReference>
<dbReference type="PANTHER" id="PTHR32114">
    <property type="entry name" value="ABC TRANSPORTER ABCH.3"/>
    <property type="match status" value="1"/>
</dbReference>
<dbReference type="KEGG" id="csy:CENSYa_0955"/>
<gene>
    <name evidence="4" type="ordered locus">CENSYa_0955</name>
</gene>
<evidence type="ECO:0000256" key="2">
    <source>
        <dbReference type="SAM" id="Coils"/>
    </source>
</evidence>
<dbReference type="PANTHER" id="PTHR32114:SF2">
    <property type="entry name" value="ABC TRANSPORTER ABCH.3"/>
    <property type="match status" value="1"/>
</dbReference>
<dbReference type="InterPro" id="IPR027417">
    <property type="entry name" value="P-loop_NTPase"/>
</dbReference>
<dbReference type="SUPFAM" id="SSF52540">
    <property type="entry name" value="P-loop containing nucleoside triphosphate hydrolases"/>
    <property type="match status" value="1"/>
</dbReference>
<evidence type="ECO:0000256" key="1">
    <source>
        <dbReference type="ARBA" id="ARBA00023054"/>
    </source>
</evidence>
<dbReference type="Gene3D" id="3.40.50.300">
    <property type="entry name" value="P-loop containing nucleotide triphosphate hydrolases"/>
    <property type="match status" value="2"/>
</dbReference>
<dbReference type="PATRIC" id="fig|414004.10.peg.879"/>
<dbReference type="AlphaFoldDB" id="A0RW70"/>
<proteinExistence type="predicted"/>
<protein>
    <submittedName>
        <fullName evidence="4">ATPase involved in DNA repair</fullName>
    </submittedName>
</protein>
<keyword evidence="5" id="KW-1185">Reference proteome</keyword>
<feature type="coiled-coil region" evidence="2">
    <location>
        <begin position="489"/>
        <end position="526"/>
    </location>
</feature>
<organism evidence="4 5">
    <name type="scientific">Cenarchaeum symbiosum (strain A)</name>
    <dbReference type="NCBI Taxonomy" id="414004"/>
    <lineage>
        <taxon>Archaea</taxon>
        <taxon>Nitrososphaerota</taxon>
        <taxon>Candidatus Cenarchaeales</taxon>
        <taxon>Candidatus Cenarchaeaceae</taxon>
        <taxon>Candidatus Cenarchaeum</taxon>
    </lineage>
</organism>
<name>A0RW70_CENSY</name>
<dbReference type="STRING" id="414004.CENSYa_0955"/>
<dbReference type="EnsemblBacteria" id="ABK77587">
    <property type="protein sequence ID" value="ABK77587"/>
    <property type="gene ID" value="CENSYa_0955"/>
</dbReference>
<evidence type="ECO:0000313" key="5">
    <source>
        <dbReference type="Proteomes" id="UP000000758"/>
    </source>
</evidence>
<evidence type="ECO:0000313" key="4">
    <source>
        <dbReference type="EMBL" id="ABK77587.1"/>
    </source>
</evidence>
<feature type="compositionally biased region" description="Polar residues" evidence="3">
    <location>
        <begin position="767"/>
        <end position="777"/>
    </location>
</feature>
<feature type="region of interest" description="Disordered" evidence="3">
    <location>
        <begin position="758"/>
        <end position="777"/>
    </location>
</feature>
<reference evidence="4 5" key="1">
    <citation type="journal article" date="2006" name="Proc. Natl. Acad. Sci. U.S.A.">
        <title>Genomic analysis of the uncultivated marine crenarchaeote Cenarchaeum symbiosum.</title>
        <authorList>
            <person name="Hallam S.J."/>
            <person name="Konstantinidis K.T."/>
            <person name="Putnam N."/>
            <person name="Schleper C."/>
            <person name="Watanabe Y."/>
            <person name="Sugahara J."/>
            <person name="Preston C."/>
            <person name="de la Torre J."/>
            <person name="Richardson P.M."/>
            <person name="DeLong E.F."/>
        </authorList>
    </citation>
    <scope>NUCLEOTIDE SEQUENCE [LARGE SCALE GENOMIC DNA]</scope>
    <source>
        <strain evidence="5">A</strain>
    </source>
</reference>
<dbReference type="HOGENOM" id="CLU_004785_0_2_2"/>
<dbReference type="Gene3D" id="1.10.287.510">
    <property type="entry name" value="Helix hairpin bin"/>
    <property type="match status" value="1"/>
</dbReference>
<keyword evidence="1 2" id="KW-0175">Coiled coil</keyword>
<accession>A0RW70</accession>
<sequence length="777" mass="85792">MGIEFALFGLGSQKSEALLAKRAESGGVRLKFSVGGRSYEVGRYLKRNKKGLVSQDPKRSYLDTGDATESLSPSELKQRVMRILGFNEPESAGAVSRIYRYAVFTPQEEMKYVLSDRDRRLETVRRAFGIEEYSTASENARQAASWLRTEMARLEGRFADISRHEAAVRDSGAAADAARSRIAGLEDALGGAKARLVSAEAALKSVQERLDRSASLGARRRELESSLSSERGRLKLIVSRIAAKQAELNAADAKIRGYGPLQKPTEMGIREMDGLLEGLRKVGMELGGLAARRDEQAGQVAQSEARLGGQRDAAAAEKERLDLAALQSDVAAALDLNRAHLGKLRESMAGDRRVRAELEGDLERFRTMVGTCPYCESEITEEHRGKMEGERSGRLADIDGRLGEMGRESERLGTLVSEGEAEAKRLSGETDRLAGLVRDIMEYERRSSGLADTQSRIRELEGEASRLGPGSTDARVRELMGGGDPISALERARAALVEYEKAQSAINEARRAKAGYERDLQDGTRERTDVEASIGARELELGETEKEMRRFEGLEEEKDRCAAECGRISGEISGGNAGIAASREALRNGEAGLAEGRARLEDAKKWRDRHRVYSDYREWMEKFYVPSLDRIEKRMMINIRAEFEAAYQGFYHSLVDDPSKESRIDEEFAPLVEQDGYEQEVEYLSGGERTSIGLAYRLALNSLMRRETSSLESGLLILDEPTDGFSEAQITKVVSVLKSMESKQVILVSHKGDLGNSADHTFKISKPSGTSEISVED</sequence>
<feature type="region of interest" description="Disordered" evidence="3">
    <location>
        <begin position="293"/>
        <end position="313"/>
    </location>
</feature>
<dbReference type="Proteomes" id="UP000000758">
    <property type="component" value="Chromosome"/>
</dbReference>